<name>A0A8D8WIN3_9HEMI</name>
<dbReference type="EMBL" id="HBUF01194659">
    <property type="protein sequence ID" value="CAG6659601.1"/>
    <property type="molecule type" value="Transcribed_RNA"/>
</dbReference>
<dbReference type="EMBL" id="HBUF01194658">
    <property type="protein sequence ID" value="CAG6659600.1"/>
    <property type="molecule type" value="Transcribed_RNA"/>
</dbReference>
<organism evidence="1">
    <name type="scientific">Cacopsylla melanoneura</name>
    <dbReference type="NCBI Taxonomy" id="428564"/>
    <lineage>
        <taxon>Eukaryota</taxon>
        <taxon>Metazoa</taxon>
        <taxon>Ecdysozoa</taxon>
        <taxon>Arthropoda</taxon>
        <taxon>Hexapoda</taxon>
        <taxon>Insecta</taxon>
        <taxon>Pterygota</taxon>
        <taxon>Neoptera</taxon>
        <taxon>Paraneoptera</taxon>
        <taxon>Hemiptera</taxon>
        <taxon>Sternorrhyncha</taxon>
        <taxon>Psylloidea</taxon>
        <taxon>Psyllidae</taxon>
        <taxon>Psyllinae</taxon>
        <taxon>Cacopsylla</taxon>
    </lineage>
</organism>
<dbReference type="EMBL" id="HBUF01194657">
    <property type="protein sequence ID" value="CAG6659599.1"/>
    <property type="molecule type" value="Transcribed_RNA"/>
</dbReference>
<sequence length="114" mass="14231">MQCFCKRLSTQDKKSHYDSKKDIRKFSKYTDLKNIWFEHHMTFLIMDFSYSPIRCFCKISWLDSYTIFYYLSPILPLYGIEFYKSMAKFDWPKCKILQFYWLEYFRIQFHIMAI</sequence>
<protein>
    <submittedName>
        <fullName evidence="1">Uncharacterized protein</fullName>
    </submittedName>
</protein>
<reference evidence="1" key="1">
    <citation type="submission" date="2021-05" db="EMBL/GenBank/DDBJ databases">
        <authorList>
            <person name="Alioto T."/>
            <person name="Alioto T."/>
            <person name="Gomez Garrido J."/>
        </authorList>
    </citation>
    <scope>NUCLEOTIDE SEQUENCE</scope>
</reference>
<evidence type="ECO:0000313" key="1">
    <source>
        <dbReference type="EMBL" id="CAG6659600.1"/>
    </source>
</evidence>
<accession>A0A8D8WIN3</accession>
<dbReference type="AlphaFoldDB" id="A0A8D8WIN3"/>
<proteinExistence type="predicted"/>